<reference evidence="3" key="2">
    <citation type="submission" date="2023-01" db="EMBL/GenBank/DDBJ databases">
        <authorList>
            <person name="Petersen C."/>
        </authorList>
    </citation>
    <scope>NUCLEOTIDE SEQUENCE</scope>
    <source>
        <strain evidence="3">IBT 15450</strain>
    </source>
</reference>
<reference evidence="3" key="1">
    <citation type="journal article" date="2023" name="IMA Fungus">
        <title>Comparative genomic study of the Penicillium genus elucidates a diverse pangenome and 15 lateral gene transfer events.</title>
        <authorList>
            <person name="Petersen C."/>
            <person name="Sorensen T."/>
            <person name="Nielsen M.R."/>
            <person name="Sondergaard T.E."/>
            <person name="Sorensen J.L."/>
            <person name="Fitzpatrick D.A."/>
            <person name="Frisvad J.C."/>
            <person name="Nielsen K.L."/>
        </authorList>
    </citation>
    <scope>NUCLEOTIDE SEQUENCE</scope>
    <source>
        <strain evidence="3">IBT 15450</strain>
    </source>
</reference>
<dbReference type="Pfam" id="PF11951">
    <property type="entry name" value="Fungal_trans_2"/>
    <property type="match status" value="1"/>
</dbReference>
<evidence type="ECO:0000313" key="3">
    <source>
        <dbReference type="EMBL" id="KAJ6029951.1"/>
    </source>
</evidence>
<keyword evidence="2" id="KW-0539">Nucleus</keyword>
<gene>
    <name evidence="3" type="ORF">N7460_010217</name>
</gene>
<proteinExistence type="predicted"/>
<comment type="caution">
    <text evidence="3">The sequence shown here is derived from an EMBL/GenBank/DDBJ whole genome shotgun (WGS) entry which is preliminary data.</text>
</comment>
<dbReference type="Proteomes" id="UP001219568">
    <property type="component" value="Unassembled WGS sequence"/>
</dbReference>
<sequence length="416" mass="47355">MDSTRASLSSVRSIRFSPITNSSHWSEYSNDLYGYYCERVCQSMTLVDDSSNAFRRVVLPLALQNPIVLNMVFALGALSLAHTGRNKFLSIALHYKVQTIRLLRHNISHPTSALNDFNLIVVVMLCVFEASDSEDITWSIHLCAAVDMLKANIRTKMFAFSPEVLKFVAQFFIAKEALGGTACGKRGKVKNFTIPRSAEVDPSLGCSLELVDLISQITDLSMTLEFAHACETRDEKMDFLWRRLESLIQYSPPEILLEPSEWLNEEGQHQQGDKAAQNWPGTILHQTSLLMHVVAKLYFLACLRPMNPDQPQVQKLVQDAIALLKPLSPCLLHPAHLWPLFVCAVYAVVDANRVFFLDQFDLLRGHSNIYFVTKSIKKAREVVELVWKRRDIHQVPSFRCEWVEEVQPMIRGLCFR</sequence>
<evidence type="ECO:0000313" key="4">
    <source>
        <dbReference type="Proteomes" id="UP001219568"/>
    </source>
</evidence>
<dbReference type="AlphaFoldDB" id="A0AAD6N4J1"/>
<keyword evidence="4" id="KW-1185">Reference proteome</keyword>
<comment type="subcellular location">
    <subcellularLocation>
        <location evidence="1">Nucleus</location>
    </subcellularLocation>
</comment>
<dbReference type="GO" id="GO:0045944">
    <property type="term" value="P:positive regulation of transcription by RNA polymerase II"/>
    <property type="evidence" value="ECO:0007669"/>
    <property type="project" value="TreeGrafter"/>
</dbReference>
<evidence type="ECO:0000256" key="1">
    <source>
        <dbReference type="ARBA" id="ARBA00004123"/>
    </source>
</evidence>
<accession>A0AAD6N4J1</accession>
<dbReference type="EMBL" id="JAQJZL010000014">
    <property type="protein sequence ID" value="KAJ6029951.1"/>
    <property type="molecule type" value="Genomic_DNA"/>
</dbReference>
<organism evidence="3 4">
    <name type="scientific">Penicillium canescens</name>
    <dbReference type="NCBI Taxonomy" id="5083"/>
    <lineage>
        <taxon>Eukaryota</taxon>
        <taxon>Fungi</taxon>
        <taxon>Dikarya</taxon>
        <taxon>Ascomycota</taxon>
        <taxon>Pezizomycotina</taxon>
        <taxon>Eurotiomycetes</taxon>
        <taxon>Eurotiomycetidae</taxon>
        <taxon>Eurotiales</taxon>
        <taxon>Aspergillaceae</taxon>
        <taxon>Penicillium</taxon>
    </lineage>
</organism>
<dbReference type="PANTHER" id="PTHR37534:SF49">
    <property type="entry name" value="LYSINE BIOSYNTHESIS REGULATORY PROTEIN LYS14"/>
    <property type="match status" value="1"/>
</dbReference>
<dbReference type="PANTHER" id="PTHR37534">
    <property type="entry name" value="TRANSCRIPTIONAL ACTIVATOR PROTEIN UGA3"/>
    <property type="match status" value="1"/>
</dbReference>
<dbReference type="InterPro" id="IPR021858">
    <property type="entry name" value="Fun_TF"/>
</dbReference>
<dbReference type="GO" id="GO:0000976">
    <property type="term" value="F:transcription cis-regulatory region binding"/>
    <property type="evidence" value="ECO:0007669"/>
    <property type="project" value="TreeGrafter"/>
</dbReference>
<dbReference type="GO" id="GO:0005634">
    <property type="term" value="C:nucleus"/>
    <property type="evidence" value="ECO:0007669"/>
    <property type="project" value="UniProtKB-SubCell"/>
</dbReference>
<dbReference type="GO" id="GO:0003700">
    <property type="term" value="F:DNA-binding transcription factor activity"/>
    <property type="evidence" value="ECO:0007669"/>
    <property type="project" value="TreeGrafter"/>
</dbReference>
<evidence type="ECO:0000256" key="2">
    <source>
        <dbReference type="ARBA" id="ARBA00023242"/>
    </source>
</evidence>
<protein>
    <submittedName>
        <fullName evidence="3">Fungal-specific transcription factor domain-containing protein</fullName>
    </submittedName>
</protein>
<name>A0AAD6N4J1_PENCN</name>